<dbReference type="PRINTS" id="PR00625">
    <property type="entry name" value="JDOMAIN"/>
</dbReference>
<dbReference type="InterPro" id="IPR052763">
    <property type="entry name" value="DnaJ_C4"/>
</dbReference>
<name>A0A8J4X1B0_CLAMG</name>
<dbReference type="Gene3D" id="1.10.287.110">
    <property type="entry name" value="DnaJ domain"/>
    <property type="match status" value="1"/>
</dbReference>
<keyword evidence="1" id="KW-1133">Transmembrane helix</keyword>
<accession>A0A8J4X1B0</accession>
<feature type="domain" description="J" evidence="2">
    <location>
        <begin position="4"/>
        <end position="69"/>
    </location>
</feature>
<feature type="transmembrane region" description="Helical" evidence="1">
    <location>
        <begin position="124"/>
        <end position="143"/>
    </location>
</feature>
<keyword evidence="1" id="KW-0472">Membrane</keyword>
<dbReference type="SUPFAM" id="SSF46565">
    <property type="entry name" value="Chaperone J-domain"/>
    <property type="match status" value="1"/>
</dbReference>
<evidence type="ECO:0000313" key="3">
    <source>
        <dbReference type="EMBL" id="KAF5900242.1"/>
    </source>
</evidence>
<gene>
    <name evidence="3" type="primary">dnajc4</name>
    <name evidence="3" type="ORF">DAT39_010038</name>
</gene>
<keyword evidence="4" id="KW-1185">Reference proteome</keyword>
<feature type="non-terminal residue" evidence="3">
    <location>
        <position position="172"/>
    </location>
</feature>
<dbReference type="InterPro" id="IPR036869">
    <property type="entry name" value="J_dom_sf"/>
</dbReference>
<proteinExistence type="predicted"/>
<dbReference type="OrthoDB" id="552049at2759"/>
<reference evidence="3" key="1">
    <citation type="submission" date="2020-07" db="EMBL/GenBank/DDBJ databases">
        <title>Clarias magur genome sequencing, assembly and annotation.</title>
        <authorList>
            <person name="Kushwaha B."/>
            <person name="Kumar R."/>
            <person name="Das P."/>
            <person name="Joshi C.G."/>
            <person name="Kumar D."/>
            <person name="Nagpure N.S."/>
            <person name="Pandey M."/>
            <person name="Agarwal S."/>
            <person name="Srivastava S."/>
            <person name="Singh M."/>
            <person name="Sahoo L."/>
            <person name="Jayasankar P."/>
            <person name="Meher P.K."/>
            <person name="Koringa P.G."/>
            <person name="Iquebal M.A."/>
            <person name="Das S.P."/>
            <person name="Bit A."/>
            <person name="Patnaik S."/>
            <person name="Patel N."/>
            <person name="Shah T.M."/>
            <person name="Hinsu A."/>
            <person name="Jena J.K."/>
        </authorList>
    </citation>
    <scope>NUCLEOTIDE SEQUENCE</scope>
    <source>
        <strain evidence="3">CIFAMagur01</strain>
        <tissue evidence="3">Testis</tissue>
    </source>
</reference>
<sequence>SFASYYDILGVKPDASLEQIKNAFFDKSKKLHPDSDPSNPSLHTQFVKLNEAYRVLSKEHTRKEYDLRLRYHGVDQSFRPSSRYTHHPSSAETNENARYWEQFHTVHEHSGEGWQKKRKKNFRLVGYCVIAMLLSICAHYVGFRKLEEVHNDFMNKKDSVINKLYNESKERA</sequence>
<dbReference type="Proteomes" id="UP000727407">
    <property type="component" value="Unassembled WGS sequence"/>
</dbReference>
<keyword evidence="1" id="KW-0812">Transmembrane</keyword>
<dbReference type="InterPro" id="IPR001623">
    <property type="entry name" value="DnaJ_domain"/>
</dbReference>
<evidence type="ECO:0000313" key="4">
    <source>
        <dbReference type="Proteomes" id="UP000727407"/>
    </source>
</evidence>
<evidence type="ECO:0000256" key="1">
    <source>
        <dbReference type="SAM" id="Phobius"/>
    </source>
</evidence>
<dbReference type="PANTHER" id="PTHR44825:SF1">
    <property type="entry name" value="DNAJ HOMOLOG SUBFAMILY C MEMBER 4"/>
    <property type="match status" value="1"/>
</dbReference>
<dbReference type="SMART" id="SM00271">
    <property type="entry name" value="DnaJ"/>
    <property type="match status" value="1"/>
</dbReference>
<feature type="non-terminal residue" evidence="3">
    <location>
        <position position="1"/>
    </location>
</feature>
<dbReference type="PROSITE" id="PS50076">
    <property type="entry name" value="DNAJ_2"/>
    <property type="match status" value="1"/>
</dbReference>
<comment type="caution">
    <text evidence="3">The sequence shown here is derived from an EMBL/GenBank/DDBJ whole genome shotgun (WGS) entry which is preliminary data.</text>
</comment>
<organism evidence="3 4">
    <name type="scientific">Clarias magur</name>
    <name type="common">Asian catfish</name>
    <name type="synonym">Macropteronotus magur</name>
    <dbReference type="NCBI Taxonomy" id="1594786"/>
    <lineage>
        <taxon>Eukaryota</taxon>
        <taxon>Metazoa</taxon>
        <taxon>Chordata</taxon>
        <taxon>Craniata</taxon>
        <taxon>Vertebrata</taxon>
        <taxon>Euteleostomi</taxon>
        <taxon>Actinopterygii</taxon>
        <taxon>Neopterygii</taxon>
        <taxon>Teleostei</taxon>
        <taxon>Ostariophysi</taxon>
        <taxon>Siluriformes</taxon>
        <taxon>Clariidae</taxon>
        <taxon>Clarias</taxon>
    </lineage>
</organism>
<protein>
    <submittedName>
        <fullName evidence="3">DnaJ subfamily C member 4</fullName>
    </submittedName>
</protein>
<evidence type="ECO:0000259" key="2">
    <source>
        <dbReference type="PROSITE" id="PS50076"/>
    </source>
</evidence>
<dbReference type="PANTHER" id="PTHR44825">
    <property type="match status" value="1"/>
</dbReference>
<dbReference type="CDD" id="cd06257">
    <property type="entry name" value="DnaJ"/>
    <property type="match status" value="1"/>
</dbReference>
<dbReference type="Pfam" id="PF00226">
    <property type="entry name" value="DnaJ"/>
    <property type="match status" value="1"/>
</dbReference>
<dbReference type="EMBL" id="QNUK01000141">
    <property type="protein sequence ID" value="KAF5900242.1"/>
    <property type="molecule type" value="Genomic_DNA"/>
</dbReference>
<dbReference type="AlphaFoldDB" id="A0A8J4X1B0"/>